<dbReference type="Gene3D" id="3.80.10.10">
    <property type="entry name" value="Ribonuclease Inhibitor"/>
    <property type="match status" value="1"/>
</dbReference>
<accession>A0A9P6X9B3</accession>
<dbReference type="InterPro" id="IPR001810">
    <property type="entry name" value="F-box_dom"/>
</dbReference>
<feature type="domain" description="F-box" evidence="1">
    <location>
        <begin position="1"/>
        <end position="47"/>
    </location>
</feature>
<organism evidence="2 3">
    <name type="scientific">Rhizopus oryzae</name>
    <name type="common">Mucormycosis agent</name>
    <name type="synonym">Rhizopus arrhizus var. delemar</name>
    <dbReference type="NCBI Taxonomy" id="64495"/>
    <lineage>
        <taxon>Eukaryota</taxon>
        <taxon>Fungi</taxon>
        <taxon>Fungi incertae sedis</taxon>
        <taxon>Mucoromycota</taxon>
        <taxon>Mucoromycotina</taxon>
        <taxon>Mucoromycetes</taxon>
        <taxon>Mucorales</taxon>
        <taxon>Mucorineae</taxon>
        <taxon>Rhizopodaceae</taxon>
        <taxon>Rhizopus</taxon>
    </lineage>
</organism>
<protein>
    <recommendedName>
        <fullName evidence="1">F-box domain-containing protein</fullName>
    </recommendedName>
</protein>
<dbReference type="SMART" id="SM00256">
    <property type="entry name" value="FBOX"/>
    <property type="match status" value="1"/>
</dbReference>
<dbReference type="InterPro" id="IPR032675">
    <property type="entry name" value="LRR_dom_sf"/>
</dbReference>
<dbReference type="PROSITE" id="PS50181">
    <property type="entry name" value="FBOX"/>
    <property type="match status" value="1"/>
</dbReference>
<keyword evidence="3" id="KW-1185">Reference proteome</keyword>
<dbReference type="InterPro" id="IPR036047">
    <property type="entry name" value="F-box-like_dom_sf"/>
</dbReference>
<evidence type="ECO:0000313" key="2">
    <source>
        <dbReference type="EMBL" id="KAG1308350.1"/>
    </source>
</evidence>
<dbReference type="AlphaFoldDB" id="A0A9P6X9B3"/>
<proteinExistence type="predicted"/>
<dbReference type="Proteomes" id="UP000716291">
    <property type="component" value="Unassembled WGS sequence"/>
</dbReference>
<evidence type="ECO:0000259" key="1">
    <source>
        <dbReference type="PROSITE" id="PS50181"/>
    </source>
</evidence>
<dbReference type="SUPFAM" id="SSF52047">
    <property type="entry name" value="RNI-like"/>
    <property type="match status" value="1"/>
</dbReference>
<dbReference type="Gene3D" id="1.20.1280.50">
    <property type="match status" value="1"/>
</dbReference>
<gene>
    <name evidence="2" type="ORF">G6F64_006107</name>
</gene>
<name>A0A9P6X9B3_RHIOR</name>
<sequence>MSFLIHLPNEILYEIISLLSPVDLSRARDVCLKIRSVCDQPCYWKSIVLDAEKDTKQTCSTTLPLWSLKDLKDILEPHRLMIEKVRIRGVRDSIIQYLLLACPQLKDLTVCGWLTLSDHSVRIPLQTQTTPFTLHRLRLIGDSQQKSNFVSLDSTTLGQLISRCPDLQELSVNCQVHFQAEDLIHSLKSTTPLALRSLVIATKNTWSSRHVTQLFQHCTQLEFLGLIPDGASLGYLNEDKKSTRDFSASMLLRAIVLNQIEHRRTELVLLEKHSLPVEEEEMAAFQNIAVFK</sequence>
<reference evidence="2" key="1">
    <citation type="journal article" date="2020" name="Microb. Genom.">
        <title>Genetic diversity of clinical and environmental Mucorales isolates obtained from an investigation of mucormycosis cases among solid organ transplant recipients.</title>
        <authorList>
            <person name="Nguyen M.H."/>
            <person name="Kaul D."/>
            <person name="Muto C."/>
            <person name="Cheng S.J."/>
            <person name="Richter R.A."/>
            <person name="Bruno V.M."/>
            <person name="Liu G."/>
            <person name="Beyhan S."/>
            <person name="Sundermann A.J."/>
            <person name="Mounaud S."/>
            <person name="Pasculle A.W."/>
            <person name="Nierman W.C."/>
            <person name="Driscoll E."/>
            <person name="Cumbie R."/>
            <person name="Clancy C.J."/>
            <person name="Dupont C.L."/>
        </authorList>
    </citation>
    <scope>NUCLEOTIDE SEQUENCE</scope>
    <source>
        <strain evidence="2">GL11</strain>
    </source>
</reference>
<evidence type="ECO:0000313" key="3">
    <source>
        <dbReference type="Proteomes" id="UP000716291"/>
    </source>
</evidence>
<comment type="caution">
    <text evidence="2">The sequence shown here is derived from an EMBL/GenBank/DDBJ whole genome shotgun (WGS) entry which is preliminary data.</text>
</comment>
<dbReference type="Pfam" id="PF12937">
    <property type="entry name" value="F-box-like"/>
    <property type="match status" value="1"/>
</dbReference>
<dbReference type="EMBL" id="JAANQT010000791">
    <property type="protein sequence ID" value="KAG1308350.1"/>
    <property type="molecule type" value="Genomic_DNA"/>
</dbReference>
<dbReference type="OrthoDB" id="550575at2759"/>
<dbReference type="SUPFAM" id="SSF81383">
    <property type="entry name" value="F-box domain"/>
    <property type="match status" value="1"/>
</dbReference>